<comment type="subcellular location">
    <subcellularLocation>
        <location evidence="1">Mitochondrion membrane</location>
        <topology evidence="1">Multi-pass membrane protein</topology>
    </subcellularLocation>
</comment>
<evidence type="ECO:0000256" key="13">
    <source>
        <dbReference type="ARBA" id="ARBA00023136"/>
    </source>
</evidence>
<sequence>MSKIILITLNLIMSFNFTQMNHPLSMGLILLIQTIIISLMSGMISQTFWFSYMLFLIMLGGMLVLFIYMTTLASNELFTFSMNTFMLNFFVFFMMLIILIITNNFINLNDTINMDMKNMDNFLFMQENNTELMKLYNFPTMNLTLMLVNYLFLTLIIVVKITNIFYGPLRQFN</sequence>
<comment type="similarity">
    <text evidence="2">Belongs to the complex I subunit 6 family.</text>
</comment>
<keyword evidence="10 16" id="KW-1133">Transmembrane helix</keyword>
<comment type="catalytic activity">
    <reaction evidence="15">
        <text>a ubiquinone + NADH + 5 H(+)(in) = a ubiquinol + NAD(+) + 4 H(+)(out)</text>
        <dbReference type="Rhea" id="RHEA:29091"/>
        <dbReference type="Rhea" id="RHEA-COMP:9565"/>
        <dbReference type="Rhea" id="RHEA-COMP:9566"/>
        <dbReference type="ChEBI" id="CHEBI:15378"/>
        <dbReference type="ChEBI" id="CHEBI:16389"/>
        <dbReference type="ChEBI" id="CHEBI:17976"/>
        <dbReference type="ChEBI" id="CHEBI:57540"/>
        <dbReference type="ChEBI" id="CHEBI:57945"/>
        <dbReference type="EC" id="7.1.1.2"/>
    </reaction>
</comment>
<dbReference type="PANTHER" id="PTHR11435:SF1">
    <property type="entry name" value="NADH-UBIQUINONE OXIDOREDUCTASE CHAIN 6"/>
    <property type="match status" value="1"/>
</dbReference>
<accession>A0A8K1ZA56</accession>
<dbReference type="InterPro" id="IPR050269">
    <property type="entry name" value="ComplexI_Subunit6"/>
</dbReference>
<organism evidence="17">
    <name type="scientific">Orohermes crepusculus</name>
    <dbReference type="NCBI Taxonomy" id="1646121"/>
    <lineage>
        <taxon>Eukaryota</taxon>
        <taxon>Metazoa</taxon>
        <taxon>Ecdysozoa</taxon>
        <taxon>Arthropoda</taxon>
        <taxon>Hexapoda</taxon>
        <taxon>Insecta</taxon>
        <taxon>Pterygota</taxon>
        <taxon>Neoptera</taxon>
        <taxon>Endopterygota</taxon>
        <taxon>Megaloptera</taxon>
        <taxon>Corydalidae</taxon>
        <taxon>Chauliodinae</taxon>
        <taxon>Orohermes</taxon>
    </lineage>
</organism>
<keyword evidence="12 17" id="KW-0496">Mitochondrion</keyword>
<name>A0A8K1ZA56_9NEOP</name>
<gene>
    <name evidence="17" type="primary">nad6</name>
</gene>
<keyword evidence="13 16" id="KW-0472">Membrane</keyword>
<feature type="transmembrane region" description="Helical" evidence="16">
    <location>
        <begin position="143"/>
        <end position="166"/>
    </location>
</feature>
<evidence type="ECO:0000256" key="8">
    <source>
        <dbReference type="ARBA" id="ARBA00022967"/>
    </source>
</evidence>
<feature type="transmembrane region" description="Helical" evidence="16">
    <location>
        <begin position="50"/>
        <end position="73"/>
    </location>
</feature>
<protein>
    <recommendedName>
        <fullName evidence="4">NADH-ubiquinone oxidoreductase chain 6</fullName>
        <ecNumber evidence="3">7.1.1.2</ecNumber>
    </recommendedName>
    <alternativeName>
        <fullName evidence="14">NADH dehydrogenase subunit 6</fullName>
    </alternativeName>
</protein>
<evidence type="ECO:0000256" key="5">
    <source>
        <dbReference type="ARBA" id="ARBA00022448"/>
    </source>
</evidence>
<geneLocation type="mitochondrion" evidence="17"/>
<evidence type="ECO:0000256" key="3">
    <source>
        <dbReference type="ARBA" id="ARBA00012944"/>
    </source>
</evidence>
<evidence type="ECO:0000256" key="2">
    <source>
        <dbReference type="ARBA" id="ARBA00005698"/>
    </source>
</evidence>
<evidence type="ECO:0000256" key="15">
    <source>
        <dbReference type="ARBA" id="ARBA00049551"/>
    </source>
</evidence>
<reference evidence="17" key="1">
    <citation type="journal article" date="2021" name="Cladistics">
        <title>Similar pattern, different paths: tracing the biogeographical history of Megaloptera (Insecta: Neuropterida) using mitochondrial phylogenomics.</title>
        <authorList>
            <person name="Jiang Y."/>
            <person name="Yue L."/>
            <person name="Yang F."/>
            <person name="Gillung J.P."/>
            <person name="Winterton S.L."/>
            <person name="Price B.W."/>
            <person name="Contreras-Ramos A."/>
            <person name="Hayashi F."/>
            <person name="Aspoeck U."/>
            <person name="Aspoeck H."/>
            <person name="Yeates D.K."/>
            <person name="Yang D."/>
            <person name="Liu X."/>
        </authorList>
    </citation>
    <scope>NUCLEOTIDE SEQUENCE</scope>
    <source>
        <strain evidence="17">YL202006</strain>
    </source>
</reference>
<evidence type="ECO:0000256" key="4">
    <source>
        <dbReference type="ARBA" id="ARBA00021095"/>
    </source>
</evidence>
<evidence type="ECO:0000256" key="7">
    <source>
        <dbReference type="ARBA" id="ARBA00022692"/>
    </source>
</evidence>
<keyword evidence="5" id="KW-0813">Transport</keyword>
<evidence type="ECO:0000256" key="12">
    <source>
        <dbReference type="ARBA" id="ARBA00023128"/>
    </source>
</evidence>
<feature type="transmembrane region" description="Helical" evidence="16">
    <location>
        <begin position="21"/>
        <end position="44"/>
    </location>
</feature>
<evidence type="ECO:0000256" key="1">
    <source>
        <dbReference type="ARBA" id="ARBA00004225"/>
    </source>
</evidence>
<evidence type="ECO:0000313" key="17">
    <source>
        <dbReference type="EMBL" id="UFZ13239.1"/>
    </source>
</evidence>
<keyword evidence="6" id="KW-0679">Respiratory chain</keyword>
<keyword evidence="8" id="KW-1278">Translocase</keyword>
<evidence type="ECO:0000256" key="11">
    <source>
        <dbReference type="ARBA" id="ARBA00023027"/>
    </source>
</evidence>
<proteinExistence type="inferred from homology"/>
<evidence type="ECO:0000256" key="9">
    <source>
        <dbReference type="ARBA" id="ARBA00022982"/>
    </source>
</evidence>
<keyword evidence="7 16" id="KW-0812">Transmembrane</keyword>
<dbReference type="AlphaFoldDB" id="A0A8K1ZA56"/>
<evidence type="ECO:0000256" key="16">
    <source>
        <dbReference type="SAM" id="Phobius"/>
    </source>
</evidence>
<evidence type="ECO:0000256" key="14">
    <source>
        <dbReference type="ARBA" id="ARBA00031019"/>
    </source>
</evidence>
<evidence type="ECO:0000256" key="10">
    <source>
        <dbReference type="ARBA" id="ARBA00022989"/>
    </source>
</evidence>
<dbReference type="PANTHER" id="PTHR11435">
    <property type="entry name" value="NADH UBIQUINONE OXIDOREDUCTASE SUBUNIT ND6"/>
    <property type="match status" value="1"/>
</dbReference>
<keyword evidence="11" id="KW-0520">NAD</keyword>
<keyword evidence="9" id="KW-0249">Electron transport</keyword>
<dbReference type="GO" id="GO:0031966">
    <property type="term" value="C:mitochondrial membrane"/>
    <property type="evidence" value="ECO:0007669"/>
    <property type="project" value="UniProtKB-SubCell"/>
</dbReference>
<dbReference type="GO" id="GO:0008137">
    <property type="term" value="F:NADH dehydrogenase (ubiquinone) activity"/>
    <property type="evidence" value="ECO:0007669"/>
    <property type="project" value="UniProtKB-EC"/>
</dbReference>
<evidence type="ECO:0000256" key="6">
    <source>
        <dbReference type="ARBA" id="ARBA00022660"/>
    </source>
</evidence>
<dbReference type="EMBL" id="MW642298">
    <property type="protein sequence ID" value="UFZ13239.1"/>
    <property type="molecule type" value="Genomic_DNA"/>
</dbReference>
<dbReference type="EC" id="7.1.1.2" evidence="3"/>
<feature type="transmembrane region" description="Helical" evidence="16">
    <location>
        <begin position="85"/>
        <end position="106"/>
    </location>
</feature>